<reference evidence="3 4" key="1">
    <citation type="journal article" date="2017" name="Nat. Ecol. Evol.">
        <title>Scallop genome provides insights into evolution of bilaterian karyotype and development.</title>
        <authorList>
            <person name="Wang S."/>
            <person name="Zhang J."/>
            <person name="Jiao W."/>
            <person name="Li J."/>
            <person name="Xun X."/>
            <person name="Sun Y."/>
            <person name="Guo X."/>
            <person name="Huan P."/>
            <person name="Dong B."/>
            <person name="Zhang L."/>
            <person name="Hu X."/>
            <person name="Sun X."/>
            <person name="Wang J."/>
            <person name="Zhao C."/>
            <person name="Wang Y."/>
            <person name="Wang D."/>
            <person name="Huang X."/>
            <person name="Wang R."/>
            <person name="Lv J."/>
            <person name="Li Y."/>
            <person name="Zhang Z."/>
            <person name="Liu B."/>
            <person name="Lu W."/>
            <person name="Hui Y."/>
            <person name="Liang J."/>
            <person name="Zhou Z."/>
            <person name="Hou R."/>
            <person name="Li X."/>
            <person name="Liu Y."/>
            <person name="Li H."/>
            <person name="Ning X."/>
            <person name="Lin Y."/>
            <person name="Zhao L."/>
            <person name="Xing Q."/>
            <person name="Dou J."/>
            <person name="Li Y."/>
            <person name="Mao J."/>
            <person name="Guo H."/>
            <person name="Dou H."/>
            <person name="Li T."/>
            <person name="Mu C."/>
            <person name="Jiang W."/>
            <person name="Fu Q."/>
            <person name="Fu X."/>
            <person name="Miao Y."/>
            <person name="Liu J."/>
            <person name="Yu Q."/>
            <person name="Li R."/>
            <person name="Liao H."/>
            <person name="Li X."/>
            <person name="Kong Y."/>
            <person name="Jiang Z."/>
            <person name="Chourrout D."/>
            <person name="Li R."/>
            <person name="Bao Z."/>
        </authorList>
    </citation>
    <scope>NUCLEOTIDE SEQUENCE [LARGE SCALE GENOMIC DNA]</scope>
    <source>
        <strain evidence="3 4">PY_sf001</strain>
    </source>
</reference>
<keyword evidence="1" id="KW-0175">Coiled coil</keyword>
<evidence type="ECO:0000256" key="1">
    <source>
        <dbReference type="SAM" id="Coils"/>
    </source>
</evidence>
<dbReference type="PANTHER" id="PTHR14778:SF2">
    <property type="entry name" value="KINETOCHORE-ASSOCIATED PROTEIN DSN1 HOMOLOG"/>
    <property type="match status" value="1"/>
</dbReference>
<dbReference type="GO" id="GO:0000444">
    <property type="term" value="C:MIS12/MIND type complex"/>
    <property type="evidence" value="ECO:0007669"/>
    <property type="project" value="InterPro"/>
</dbReference>
<feature type="region of interest" description="Disordered" evidence="2">
    <location>
        <begin position="1"/>
        <end position="22"/>
    </location>
</feature>
<gene>
    <name evidence="3" type="ORF">KP79_PYT03942</name>
</gene>
<organism evidence="3 4">
    <name type="scientific">Mizuhopecten yessoensis</name>
    <name type="common">Japanese scallop</name>
    <name type="synonym">Patinopecten yessoensis</name>
    <dbReference type="NCBI Taxonomy" id="6573"/>
    <lineage>
        <taxon>Eukaryota</taxon>
        <taxon>Metazoa</taxon>
        <taxon>Spiralia</taxon>
        <taxon>Lophotrochozoa</taxon>
        <taxon>Mollusca</taxon>
        <taxon>Bivalvia</taxon>
        <taxon>Autobranchia</taxon>
        <taxon>Pteriomorphia</taxon>
        <taxon>Pectinida</taxon>
        <taxon>Pectinoidea</taxon>
        <taxon>Pectinidae</taxon>
        <taxon>Mizuhopecten</taxon>
    </lineage>
</organism>
<dbReference type="PANTHER" id="PTHR14778">
    <property type="entry name" value="KINETOCHORE-ASSOCIATED PROTEIN DSN1 HOMOLOG"/>
    <property type="match status" value="1"/>
</dbReference>
<dbReference type="Proteomes" id="UP000242188">
    <property type="component" value="Unassembled WGS sequence"/>
</dbReference>
<evidence type="ECO:0000256" key="2">
    <source>
        <dbReference type="SAM" id="MobiDB-lite"/>
    </source>
</evidence>
<protein>
    <submittedName>
        <fullName evidence="3">Uncharacterized protein</fullName>
    </submittedName>
</protein>
<dbReference type="GO" id="GO:0007059">
    <property type="term" value="P:chromosome segregation"/>
    <property type="evidence" value="ECO:0007669"/>
    <property type="project" value="InterPro"/>
</dbReference>
<sequence length="252" mass="29089">MSESAKKRRVSKRRSSFAAGRAKLQQSGAFGGDLYKSIDADKPPDERLALLTKACLQYTLQKMEEESTDIEDFQSLKKELEEAVLYQVAEMEEAGVFKRATKNQRCLPNPINLEMDQTIIEVEDRIKRLDDEVVAWDELLNRLDREADESQKKERDVMEADIPFYIKKLGEEWMVPKMDYNSMLSDLDKDMKVTKFHINKFCNATKTLQRTCLTAGKILNIQIPKLQKEVFQVTASADTPRRMIERITTLPS</sequence>
<dbReference type="AlphaFoldDB" id="A0A210PSX8"/>
<keyword evidence="4" id="KW-1185">Reference proteome</keyword>
<dbReference type="EMBL" id="NEDP02005521">
    <property type="protein sequence ID" value="OWF39556.1"/>
    <property type="molecule type" value="Genomic_DNA"/>
</dbReference>
<proteinExistence type="predicted"/>
<dbReference type="Pfam" id="PF08202">
    <property type="entry name" value="MIS13"/>
    <property type="match status" value="1"/>
</dbReference>
<comment type="caution">
    <text evidence="3">The sequence shown here is derived from an EMBL/GenBank/DDBJ whole genome shotgun (WGS) entry which is preliminary data.</text>
</comment>
<dbReference type="OrthoDB" id="6090283at2759"/>
<feature type="coiled-coil region" evidence="1">
    <location>
        <begin position="112"/>
        <end position="160"/>
    </location>
</feature>
<name>A0A210PSX8_MIZYE</name>
<feature type="compositionally biased region" description="Basic residues" evidence="2">
    <location>
        <begin position="1"/>
        <end position="15"/>
    </location>
</feature>
<dbReference type="STRING" id="6573.A0A210PSX8"/>
<evidence type="ECO:0000313" key="4">
    <source>
        <dbReference type="Proteomes" id="UP000242188"/>
    </source>
</evidence>
<dbReference type="InterPro" id="IPR013218">
    <property type="entry name" value="Dsn1/Mis13"/>
</dbReference>
<evidence type="ECO:0000313" key="3">
    <source>
        <dbReference type="EMBL" id="OWF39556.1"/>
    </source>
</evidence>
<accession>A0A210PSX8</accession>
<dbReference type="GO" id="GO:0051301">
    <property type="term" value="P:cell division"/>
    <property type="evidence" value="ECO:0007669"/>
    <property type="project" value="InterPro"/>
</dbReference>